<feature type="non-terminal residue" evidence="1">
    <location>
        <position position="65"/>
    </location>
</feature>
<dbReference type="OrthoDB" id="2907064at2"/>
<dbReference type="AlphaFoldDB" id="A0A433RNU0"/>
<evidence type="ECO:0000313" key="1">
    <source>
        <dbReference type="EMBL" id="RUS49872.1"/>
    </source>
</evidence>
<accession>A0A433RNU0</accession>
<comment type="caution">
    <text evidence="1">The sequence shown here is derived from an EMBL/GenBank/DDBJ whole genome shotgun (WGS) entry which is preliminary data.</text>
</comment>
<keyword evidence="2" id="KW-1185">Reference proteome</keyword>
<reference evidence="1 2" key="1">
    <citation type="submission" date="2014-11" db="EMBL/GenBank/DDBJ databases">
        <title>Genome sequence and analysis of novel Kurthia sp.</title>
        <authorList>
            <person name="Lawson J.N."/>
            <person name="Gonzalez J.E."/>
            <person name="Rinauldi L."/>
            <person name="Xuan Z."/>
            <person name="Firman A."/>
            <person name="Shaddox L."/>
            <person name="Trudeau A."/>
            <person name="Shah S."/>
            <person name="Reiman D."/>
        </authorList>
    </citation>
    <scope>NUCLEOTIDE SEQUENCE [LARGE SCALE GENOMIC DNA]</scope>
    <source>
        <strain evidence="1 2">3B1D</strain>
    </source>
</reference>
<name>A0A433RNU0_9BACL</name>
<dbReference type="Proteomes" id="UP000288623">
    <property type="component" value="Unassembled WGS sequence"/>
</dbReference>
<organism evidence="1 2">
    <name type="scientific">Candidatus Kurthia intestinigallinarum</name>
    <dbReference type="NCBI Taxonomy" id="1562256"/>
    <lineage>
        <taxon>Bacteria</taxon>
        <taxon>Bacillati</taxon>
        <taxon>Bacillota</taxon>
        <taxon>Bacilli</taxon>
        <taxon>Bacillales</taxon>
        <taxon>Caryophanaceae</taxon>
        <taxon>Kurthia</taxon>
    </lineage>
</organism>
<evidence type="ECO:0000313" key="2">
    <source>
        <dbReference type="Proteomes" id="UP000288623"/>
    </source>
</evidence>
<protein>
    <submittedName>
        <fullName evidence="1">Uncharacterized protein</fullName>
    </submittedName>
</protein>
<gene>
    <name evidence="1" type="ORF">QI30_19680</name>
</gene>
<dbReference type="EMBL" id="JTFC01000188">
    <property type="protein sequence ID" value="RUS49872.1"/>
    <property type="molecule type" value="Genomic_DNA"/>
</dbReference>
<dbReference type="RefSeq" id="WP_148113922.1">
    <property type="nucleotide sequence ID" value="NZ_JTFC01000188.1"/>
</dbReference>
<sequence length="65" mass="8029">MEETLFSLQQYKMTKQKDETLQKIQQQKLMQYQSDFKQFQAFCDEHLLKLDFESLELYLHHLITQ</sequence>
<proteinExistence type="predicted"/>